<dbReference type="Proteomes" id="UP000887580">
    <property type="component" value="Unplaced"/>
</dbReference>
<reference evidence="2" key="1">
    <citation type="submission" date="2022-11" db="UniProtKB">
        <authorList>
            <consortium name="WormBaseParasite"/>
        </authorList>
    </citation>
    <scope>IDENTIFICATION</scope>
</reference>
<accession>A0AC35FBY3</accession>
<protein>
    <submittedName>
        <fullName evidence="2">G domain-containing protein</fullName>
    </submittedName>
</protein>
<name>A0AC35FBY3_9BILA</name>
<proteinExistence type="predicted"/>
<sequence>MEAEAAKNEKSIVEKKTANILFIGQSGAGKSLLVNSIYNYLTYDFEEVSNAQTVDCILPCHFQLQTPDFQNVLFTAGPQDANEHFNDNGESVTQKPKIYNLKTEKYNCKVIDTPGLGDTRGAKQDAENVDLIRNAIIEIEELHAICFVMPSNILKR</sequence>
<evidence type="ECO:0000313" key="1">
    <source>
        <dbReference type="Proteomes" id="UP000887580"/>
    </source>
</evidence>
<organism evidence="1 2">
    <name type="scientific">Panagrolaimus sp. PS1159</name>
    <dbReference type="NCBI Taxonomy" id="55785"/>
    <lineage>
        <taxon>Eukaryota</taxon>
        <taxon>Metazoa</taxon>
        <taxon>Ecdysozoa</taxon>
        <taxon>Nematoda</taxon>
        <taxon>Chromadorea</taxon>
        <taxon>Rhabditida</taxon>
        <taxon>Tylenchina</taxon>
        <taxon>Panagrolaimomorpha</taxon>
        <taxon>Panagrolaimoidea</taxon>
        <taxon>Panagrolaimidae</taxon>
        <taxon>Panagrolaimus</taxon>
    </lineage>
</organism>
<evidence type="ECO:0000313" key="2">
    <source>
        <dbReference type="WBParaSite" id="PS1159_v2.g15954.t1"/>
    </source>
</evidence>
<dbReference type="WBParaSite" id="PS1159_v2.g15954.t1">
    <property type="protein sequence ID" value="PS1159_v2.g15954.t1"/>
    <property type="gene ID" value="PS1159_v2.g15954"/>
</dbReference>